<dbReference type="EMBL" id="JACCBV010000001">
    <property type="protein sequence ID" value="NYE20519.1"/>
    <property type="molecule type" value="Genomic_DNA"/>
</dbReference>
<evidence type="ECO:0000313" key="2">
    <source>
        <dbReference type="Proteomes" id="UP000576969"/>
    </source>
</evidence>
<organism evidence="1 2">
    <name type="scientific">Microbacterium immunditiarum</name>
    <dbReference type="NCBI Taxonomy" id="337480"/>
    <lineage>
        <taxon>Bacteria</taxon>
        <taxon>Bacillati</taxon>
        <taxon>Actinomycetota</taxon>
        <taxon>Actinomycetes</taxon>
        <taxon>Micrococcales</taxon>
        <taxon>Microbacteriaceae</taxon>
        <taxon>Microbacterium</taxon>
    </lineage>
</organism>
<protein>
    <submittedName>
        <fullName evidence="1">Uncharacterized protein</fullName>
    </submittedName>
</protein>
<evidence type="ECO:0000313" key="1">
    <source>
        <dbReference type="EMBL" id="NYE20519.1"/>
    </source>
</evidence>
<comment type="caution">
    <text evidence="1">The sequence shown here is derived from an EMBL/GenBank/DDBJ whole genome shotgun (WGS) entry which is preliminary data.</text>
</comment>
<keyword evidence="2" id="KW-1185">Reference proteome</keyword>
<accession>A0A7Y9GQ49</accession>
<gene>
    <name evidence="1" type="ORF">BJ991_002547</name>
</gene>
<name>A0A7Y9GQ49_9MICO</name>
<dbReference type="AlphaFoldDB" id="A0A7Y9GQ49"/>
<dbReference type="Proteomes" id="UP000576969">
    <property type="component" value="Unassembled WGS sequence"/>
</dbReference>
<sequence>MNARHLTTDPACFLYREPRTWLGRRRHDRNRGRSCVRCMRWASRAAFLRSLGFSRGEAAAIATLEEPREW</sequence>
<reference evidence="1 2" key="1">
    <citation type="submission" date="2020-07" db="EMBL/GenBank/DDBJ databases">
        <title>Sequencing the genomes of 1000 actinobacteria strains.</title>
        <authorList>
            <person name="Klenk H.-P."/>
        </authorList>
    </citation>
    <scope>NUCLEOTIDE SEQUENCE [LARGE SCALE GENOMIC DNA]</scope>
    <source>
        <strain evidence="1 2">DSM 24662</strain>
    </source>
</reference>
<proteinExistence type="predicted"/>